<reference evidence="3" key="1">
    <citation type="journal article" date="2014" name="Genome Announc.">
        <title>Genome sequence of the yeast Cyberlindnera fabianii (Hansenula fabianii).</title>
        <authorList>
            <person name="Freel K.C."/>
            <person name="Sarilar V."/>
            <person name="Neuveglise C."/>
            <person name="Devillers H."/>
            <person name="Friedrich A."/>
            <person name="Schacherer J."/>
        </authorList>
    </citation>
    <scope>NUCLEOTIDE SEQUENCE</scope>
    <source>
        <strain evidence="3">YJS4271</strain>
    </source>
</reference>
<keyword evidence="2" id="KW-0812">Transmembrane</keyword>
<feature type="compositionally biased region" description="Polar residues" evidence="1">
    <location>
        <begin position="23"/>
        <end position="36"/>
    </location>
</feature>
<dbReference type="GO" id="GO:0071944">
    <property type="term" value="C:cell periphery"/>
    <property type="evidence" value="ECO:0007669"/>
    <property type="project" value="TreeGrafter"/>
</dbReference>
<name>A0A061AHE1_CYBFA</name>
<feature type="transmembrane region" description="Helical" evidence="2">
    <location>
        <begin position="268"/>
        <end position="286"/>
    </location>
</feature>
<protein>
    <submittedName>
        <fullName evidence="3">CYFA0S01e02410g1_1</fullName>
    </submittedName>
</protein>
<dbReference type="VEuPathDB" id="FungiDB:BON22_0734"/>
<evidence type="ECO:0000256" key="2">
    <source>
        <dbReference type="SAM" id="Phobius"/>
    </source>
</evidence>
<feature type="transmembrane region" description="Helical" evidence="2">
    <location>
        <begin position="355"/>
        <end position="380"/>
    </location>
</feature>
<feature type="transmembrane region" description="Helical" evidence="2">
    <location>
        <begin position="222"/>
        <end position="243"/>
    </location>
</feature>
<evidence type="ECO:0000256" key="1">
    <source>
        <dbReference type="SAM" id="MobiDB-lite"/>
    </source>
</evidence>
<keyword evidence="2" id="KW-1133">Transmembrane helix</keyword>
<feature type="transmembrane region" description="Helical" evidence="2">
    <location>
        <begin position="306"/>
        <end position="323"/>
    </location>
</feature>
<dbReference type="PANTHER" id="PTHR36819">
    <property type="entry name" value="REGULATOR OF PHOSPHOLIPASE D SRF1"/>
    <property type="match status" value="1"/>
</dbReference>
<gene>
    <name evidence="3" type="ORF">CYFA0S_01e02410g</name>
</gene>
<feature type="region of interest" description="Disordered" evidence="1">
    <location>
        <begin position="1"/>
        <end position="36"/>
    </location>
</feature>
<dbReference type="PhylomeDB" id="A0A061AHE1"/>
<dbReference type="GO" id="GO:0000324">
    <property type="term" value="C:fungal-type vacuole"/>
    <property type="evidence" value="ECO:0007669"/>
    <property type="project" value="TreeGrafter"/>
</dbReference>
<accession>A0A061AHE1</accession>
<proteinExistence type="predicted"/>
<sequence>MVEEEKDHVNGIPSIEIEDVDLNNDNGSSLKSRQLPSVQLHKSESKSFMNPYSNISNYSHEASTVPPYVLYGIANSAKQQKIQEKPLKVVERKDNSTQVLYQDPFISAMGGDWSNFFQTVDSTPAFADGVLYRDAEALSGLPDLTGSWGGDERLKICMNQEGVNPYEKNDNGWFLSSGSSSVSTDTPPKRKSKAKYWMSTQQRENWSPYLKRVFLFNNYVPLFFRIFTIILSVIALALSIRIFRISKRKVQLSDEASDNSEVSQQPSTLMAICVQSIGLLYLFYIARDEFNSKPLGIRNPVAKMRLILFDLLFIIFSSANLALSFNTLYDSRWVCAIDSKSMYPRVESICRYQKALSAFLFIILVTWVVTFSISIMRVILKVSSSSGPGH</sequence>
<dbReference type="EMBL" id="LK052886">
    <property type="protein sequence ID" value="CDR36542.1"/>
    <property type="molecule type" value="Genomic_DNA"/>
</dbReference>
<dbReference type="AlphaFoldDB" id="A0A061AHE1"/>
<dbReference type="OrthoDB" id="2589563at2759"/>
<dbReference type="InterPro" id="IPR037737">
    <property type="entry name" value="Srf1"/>
</dbReference>
<evidence type="ECO:0000313" key="3">
    <source>
        <dbReference type="EMBL" id="CDR36542.1"/>
    </source>
</evidence>
<dbReference type="PANTHER" id="PTHR36819:SF1">
    <property type="entry name" value="REGULATOR OF PHOSPHOLIPASE D SRF1"/>
    <property type="match status" value="1"/>
</dbReference>
<organism evidence="3">
    <name type="scientific">Cyberlindnera fabianii</name>
    <name type="common">Yeast</name>
    <name type="synonym">Hansenula fabianii</name>
    <dbReference type="NCBI Taxonomy" id="36022"/>
    <lineage>
        <taxon>Eukaryota</taxon>
        <taxon>Fungi</taxon>
        <taxon>Dikarya</taxon>
        <taxon>Ascomycota</taxon>
        <taxon>Saccharomycotina</taxon>
        <taxon>Saccharomycetes</taxon>
        <taxon>Phaffomycetales</taxon>
        <taxon>Phaffomycetaceae</taxon>
        <taxon>Cyberlindnera</taxon>
    </lineage>
</organism>
<keyword evidence="2" id="KW-0472">Membrane</keyword>